<organism evidence="4 6">
    <name type="scientific">Bursaphelenchus xylophilus</name>
    <name type="common">Pinewood nematode worm</name>
    <name type="synonym">Aphelenchoides xylophilus</name>
    <dbReference type="NCBI Taxonomy" id="6326"/>
    <lineage>
        <taxon>Eukaryota</taxon>
        <taxon>Metazoa</taxon>
        <taxon>Ecdysozoa</taxon>
        <taxon>Nematoda</taxon>
        <taxon>Chromadorea</taxon>
        <taxon>Rhabditida</taxon>
        <taxon>Tylenchina</taxon>
        <taxon>Tylenchomorpha</taxon>
        <taxon>Aphelenchoidea</taxon>
        <taxon>Aphelenchoididae</taxon>
        <taxon>Bursaphelenchus</taxon>
    </lineage>
</organism>
<evidence type="ECO:0000313" key="5">
    <source>
        <dbReference type="Proteomes" id="UP000659654"/>
    </source>
</evidence>
<keyword evidence="5" id="KW-1185">Reference proteome</keyword>
<name>A0A1I7S6W3_BURXY</name>
<protein>
    <submittedName>
        <fullName evidence="2">(pine wood nematode) hypothetical protein</fullName>
    </submittedName>
</protein>
<keyword evidence="1" id="KW-0472">Membrane</keyword>
<feature type="transmembrane region" description="Helical" evidence="1">
    <location>
        <begin position="426"/>
        <end position="448"/>
    </location>
</feature>
<feature type="transmembrane region" description="Helical" evidence="1">
    <location>
        <begin position="142"/>
        <end position="164"/>
    </location>
</feature>
<dbReference type="PANTHER" id="PTHR22941:SF26">
    <property type="entry name" value="SERPENTINE RECEPTOR, CLASS H"/>
    <property type="match status" value="1"/>
</dbReference>
<dbReference type="Proteomes" id="UP000582659">
    <property type="component" value="Unassembled WGS sequence"/>
</dbReference>
<proteinExistence type="predicted"/>
<keyword evidence="1" id="KW-0812">Transmembrane</keyword>
<feature type="transmembrane region" description="Helical" evidence="1">
    <location>
        <begin position="206"/>
        <end position="226"/>
    </location>
</feature>
<dbReference type="InterPro" id="IPR019422">
    <property type="entry name" value="7TM_GPCR_serpentine_rcpt_Srh"/>
</dbReference>
<dbReference type="Pfam" id="PF10318">
    <property type="entry name" value="7TM_GPCR_Srh"/>
    <property type="match status" value="2"/>
</dbReference>
<dbReference type="Proteomes" id="UP000095284">
    <property type="component" value="Unplaced"/>
</dbReference>
<dbReference type="EMBL" id="CAJFDI010000001">
    <property type="protein sequence ID" value="CAD5207957.1"/>
    <property type="molecule type" value="Genomic_DNA"/>
</dbReference>
<feature type="transmembrane region" description="Helical" evidence="1">
    <location>
        <begin position="97"/>
        <end position="121"/>
    </location>
</feature>
<evidence type="ECO:0000313" key="4">
    <source>
        <dbReference type="Proteomes" id="UP000095284"/>
    </source>
</evidence>
<dbReference type="InterPro" id="IPR053220">
    <property type="entry name" value="Nematode_rcpt-like_serp_H"/>
</dbReference>
<keyword evidence="1" id="KW-1133">Transmembrane helix</keyword>
<dbReference type="Proteomes" id="UP000659654">
    <property type="component" value="Unassembled WGS sequence"/>
</dbReference>
<feature type="transmembrane region" description="Helical" evidence="1">
    <location>
        <begin position="247"/>
        <end position="276"/>
    </location>
</feature>
<reference evidence="3" key="2">
    <citation type="submission" date="2020-08" db="EMBL/GenBank/DDBJ databases">
        <authorList>
            <person name="Kikuchi T."/>
        </authorList>
    </citation>
    <scope>NUCLEOTIDE SEQUENCE</scope>
    <source>
        <strain evidence="2">Ka4C1</strain>
    </source>
</reference>
<evidence type="ECO:0000313" key="6">
    <source>
        <dbReference type="WBParaSite" id="BXY_0875200.1"/>
    </source>
</evidence>
<gene>
    <name evidence="2" type="ORF">BXYJ_LOCUS193</name>
</gene>
<evidence type="ECO:0000256" key="1">
    <source>
        <dbReference type="SAM" id="Phobius"/>
    </source>
</evidence>
<evidence type="ECO:0000313" key="2">
    <source>
        <dbReference type="EMBL" id="CAD5207957.1"/>
    </source>
</evidence>
<feature type="transmembrane region" description="Helical" evidence="1">
    <location>
        <begin position="535"/>
        <end position="560"/>
    </location>
</feature>
<evidence type="ECO:0000313" key="3">
    <source>
        <dbReference type="EMBL" id="CAG9079683.1"/>
    </source>
</evidence>
<feature type="transmembrane region" description="Helical" evidence="1">
    <location>
        <begin position="382"/>
        <end position="405"/>
    </location>
</feature>
<dbReference type="AlphaFoldDB" id="A0A1I7S6W3"/>
<reference evidence="6" key="1">
    <citation type="submission" date="2016-11" db="UniProtKB">
        <authorList>
            <consortium name="WormBaseParasite"/>
        </authorList>
    </citation>
    <scope>IDENTIFICATION</scope>
</reference>
<sequence>MLLSAENFPSDVQLELFATACNIAFVVKIVVVAFTLTVMMKSQTINVKLYHYYLLSAITWSTISDSLWSAVGVIEILPLPCLTFYAFGAAITQNEKAFFGIVAFFTTGRMVIVGFELFYRISQSLHPQSRLYKPMKLMTTDHPVIGFCGSLAVIYAMIWVPMLINFPEQAAQRQLLIMTDPEIEPLLQRMPHILCFAPGTETGPALLSIAILLVFTASFTIYMLFFTHHQIKCSKRPEKTKLLHLMLLKSFAAQVLVLITVLCLPLQIMFVLPYFLPTPLPKAMLLYPDELPPPEIEALYRLACRLVFVFTSAVVAVTLVVMTQASVRSIKTYHYYMLTEVICSYICDLILTAAALITLQPLPCVSFIGVLGPYADVYPKSVASLAMFIVSMRCVAVWLQGVYRIGQSVPPYTIFYQITHNLLHDYAVLNFLLLTMVGYAGVWGPMWLSFPDQQRQRSILLSIDPSFSAILQRFPHTVCFAYGPATGNSLWFVTLFVIAVPASGISILVWVSWLTKRSSQPEKTIKLHTMLLRSLLVQITVLLVFLCLPAYALLFFPAIGMRAAPKLSMCCAAVCFLETNIECVMTLYFVKPYRVCCARLFRDLLCRKNQFFLTVRSRSSTEQ</sequence>
<feature type="transmembrane region" description="Helical" evidence="1">
    <location>
        <begin position="342"/>
        <end position="362"/>
    </location>
</feature>
<dbReference type="EMBL" id="CAJFCV020000001">
    <property type="protein sequence ID" value="CAG9079683.1"/>
    <property type="molecule type" value="Genomic_DNA"/>
</dbReference>
<feature type="transmembrane region" description="Helical" evidence="1">
    <location>
        <begin position="298"/>
        <end position="321"/>
    </location>
</feature>
<accession>A0A1I7S6W3</accession>
<feature type="transmembrane region" description="Helical" evidence="1">
    <location>
        <begin position="490"/>
        <end position="514"/>
    </location>
</feature>
<dbReference type="PANTHER" id="PTHR22941">
    <property type="entry name" value="SERPENTINE RECEPTOR"/>
    <property type="match status" value="1"/>
</dbReference>
<feature type="transmembrane region" description="Helical" evidence="1">
    <location>
        <begin position="16"/>
        <end position="40"/>
    </location>
</feature>
<dbReference type="WBParaSite" id="BXY_0875200.1">
    <property type="protein sequence ID" value="BXY_0875200.1"/>
    <property type="gene ID" value="BXY_0875200"/>
</dbReference>